<evidence type="ECO:0000256" key="2">
    <source>
        <dbReference type="SAM" id="SignalP"/>
    </source>
</evidence>
<evidence type="ECO:0008006" key="5">
    <source>
        <dbReference type="Google" id="ProtNLM"/>
    </source>
</evidence>
<evidence type="ECO:0000313" key="3">
    <source>
        <dbReference type="EMBL" id="CAE8733684.1"/>
    </source>
</evidence>
<comment type="caution">
    <text evidence="3">The sequence shown here is derived from an EMBL/GenBank/DDBJ whole genome shotgun (WGS) entry which is preliminary data.</text>
</comment>
<dbReference type="EMBL" id="CAJNNW010036370">
    <property type="protein sequence ID" value="CAE8733684.1"/>
    <property type="molecule type" value="Genomic_DNA"/>
</dbReference>
<reference evidence="3" key="1">
    <citation type="submission" date="2021-02" db="EMBL/GenBank/DDBJ databases">
        <authorList>
            <person name="Dougan E. K."/>
            <person name="Rhodes N."/>
            <person name="Thang M."/>
            <person name="Chan C."/>
        </authorList>
    </citation>
    <scope>NUCLEOTIDE SEQUENCE</scope>
</reference>
<keyword evidence="2" id="KW-0732">Signal</keyword>
<evidence type="ECO:0000313" key="4">
    <source>
        <dbReference type="Proteomes" id="UP000626109"/>
    </source>
</evidence>
<accession>A0A813LNY4</accession>
<dbReference type="Proteomes" id="UP000626109">
    <property type="component" value="Unassembled WGS sequence"/>
</dbReference>
<feature type="chain" id="PRO_5032293477" description="Beta-amylase" evidence="2">
    <location>
        <begin position="17"/>
        <end position="689"/>
    </location>
</feature>
<dbReference type="AlphaFoldDB" id="A0A813LNY4"/>
<sequence>MEIWAMLITELRVARGLVLVSAADLGRPIFHTAYVSDASMEGYALLETPCSTAEVLKACSWRERWRFVESRSVEGARPTGSLAGALAGTMSAAPGFDDWIADLVPDLSDTDLPWHVLPKRSKEERSIDRAMREVVGRVPIVEACWACPLRWRRVVAGAWRHAGSIHCKEARASLLGLRRAAREVEAQDSIVLSFGDNLSETLAFDRGRARDHELLALVRQAGAIQVATGIRWARRYIETERNPADWDSRLANLGFLLPGQRVHGSALAAMPLSAAVPLNWTAAEGAAVQSNNRDGVVCDDEDVDDRDAAGVSCKVAARDQDCASPSFPIFPPPVCRAPLRDLPGTAFSSTVSRPRPERARRPPTILPRPADAKRGRLSGGVASAVVGPDGVLLGPPSGASMLELFSGTARWVSAAAERGLRIAVPVDFLQGPLFDLTHRGVQREILAWIRLGLIAGVQLGTPCTRWTIARAGSAPNDQCSRAGLACARFSIRVIKLCNACGVPWTLENPASSALWTWKPLAVLLAACDVTSVVFDMCMFGAALKKPSRIAGTLQGLDSLARRCPGSLPHVILQGTVSLGFPPRARWRTSFAAAYPLRLARAWSQLVAVAAGPSSMRPAGQDVLLGWWECRLAAARGGPAPAVLVGSPRLPRCERLGWESAVKQWAGRPLCEELCAWRTHRAACRGSQGR</sequence>
<evidence type="ECO:0000256" key="1">
    <source>
        <dbReference type="SAM" id="MobiDB-lite"/>
    </source>
</evidence>
<proteinExistence type="predicted"/>
<feature type="signal peptide" evidence="2">
    <location>
        <begin position="1"/>
        <end position="16"/>
    </location>
</feature>
<name>A0A813LNY4_POLGL</name>
<feature type="region of interest" description="Disordered" evidence="1">
    <location>
        <begin position="346"/>
        <end position="375"/>
    </location>
</feature>
<gene>
    <name evidence="3" type="ORF">PGLA2088_LOCUS46944</name>
</gene>
<protein>
    <recommendedName>
        <fullName evidence="5">Beta-amylase</fullName>
    </recommendedName>
</protein>
<organism evidence="3 4">
    <name type="scientific">Polarella glacialis</name>
    <name type="common">Dinoflagellate</name>
    <dbReference type="NCBI Taxonomy" id="89957"/>
    <lineage>
        <taxon>Eukaryota</taxon>
        <taxon>Sar</taxon>
        <taxon>Alveolata</taxon>
        <taxon>Dinophyceae</taxon>
        <taxon>Suessiales</taxon>
        <taxon>Suessiaceae</taxon>
        <taxon>Polarella</taxon>
    </lineage>
</organism>